<dbReference type="GO" id="GO:0005737">
    <property type="term" value="C:cytoplasm"/>
    <property type="evidence" value="ECO:0007669"/>
    <property type="project" value="UniProtKB-SubCell"/>
</dbReference>
<dbReference type="NCBIfam" id="TIGR00663">
    <property type="entry name" value="dnan"/>
    <property type="match status" value="1"/>
</dbReference>
<keyword evidence="6 12" id="KW-0548">Nucleotidyltransferase</keyword>
<dbReference type="PANTHER" id="PTHR30478:SF0">
    <property type="entry name" value="BETA SLIDING CLAMP"/>
    <property type="match status" value="1"/>
</dbReference>
<comment type="subcellular location">
    <subcellularLocation>
        <location evidence="1">Cytoplasm</location>
    </subcellularLocation>
</comment>
<dbReference type="GO" id="GO:0003887">
    <property type="term" value="F:DNA-directed DNA polymerase activity"/>
    <property type="evidence" value="ECO:0007669"/>
    <property type="project" value="UniProtKB-KW"/>
</dbReference>
<accession>A0A5B9DPE1</accession>
<protein>
    <recommendedName>
        <fullName evidence="3">Beta sliding clamp</fullName>
    </recommendedName>
    <alternativeName>
        <fullName evidence="11">Beta-clamp processivity factor</fullName>
    </alternativeName>
    <alternativeName>
        <fullName evidence="10">DNA polymerase III beta sliding clamp subunit</fullName>
    </alternativeName>
</protein>
<reference evidence="12 13" key="1">
    <citation type="journal article" date="2015" name="Int. J. Syst. Evol. Microbiol.">
        <title>Youhaiella tibetensis gen. nov., sp. nov., isolated from subsurface sediment.</title>
        <authorList>
            <person name="Wang Y.X."/>
            <person name="Huang F.Q."/>
            <person name="Nogi Y."/>
            <person name="Pang S.J."/>
            <person name="Wang P.K."/>
            <person name="Lv J."/>
        </authorList>
    </citation>
    <scope>NUCLEOTIDE SEQUENCE [LARGE SCALE GENOMIC DNA]</scope>
    <source>
        <strain evidence="13">fig4</strain>
    </source>
</reference>
<dbReference type="OrthoDB" id="8421503at2"/>
<gene>
    <name evidence="12" type="primary">dnaN</name>
    <name evidence="12" type="ORF">FNA67_09515</name>
</gene>
<dbReference type="Gene3D" id="3.70.10.10">
    <property type="match status" value="1"/>
</dbReference>
<evidence type="ECO:0000256" key="2">
    <source>
        <dbReference type="ARBA" id="ARBA00010752"/>
    </source>
</evidence>
<evidence type="ECO:0000256" key="8">
    <source>
        <dbReference type="ARBA" id="ARBA00022932"/>
    </source>
</evidence>
<evidence type="ECO:0000313" key="12">
    <source>
        <dbReference type="EMBL" id="QEE20398.1"/>
    </source>
</evidence>
<keyword evidence="4" id="KW-0963">Cytoplasm</keyword>
<proteinExistence type="inferred from homology"/>
<dbReference type="SUPFAM" id="SSF55979">
    <property type="entry name" value="DNA clamp"/>
    <property type="match status" value="3"/>
</dbReference>
<evidence type="ECO:0000313" key="13">
    <source>
        <dbReference type="Proteomes" id="UP000321062"/>
    </source>
</evidence>
<dbReference type="Proteomes" id="UP000321062">
    <property type="component" value="Chromosome"/>
</dbReference>
<dbReference type="GO" id="GO:0009360">
    <property type="term" value="C:DNA polymerase III complex"/>
    <property type="evidence" value="ECO:0007669"/>
    <property type="project" value="InterPro"/>
</dbReference>
<keyword evidence="5 12" id="KW-0808">Transferase</keyword>
<dbReference type="Gene3D" id="3.10.150.10">
    <property type="entry name" value="DNA Polymerase III, subunit A, domain 2"/>
    <property type="match status" value="1"/>
</dbReference>
<dbReference type="CDD" id="cd00140">
    <property type="entry name" value="beta_clamp"/>
    <property type="match status" value="1"/>
</dbReference>
<dbReference type="Pfam" id="PF02767">
    <property type="entry name" value="DNA_pol3_beta_2"/>
    <property type="match status" value="1"/>
</dbReference>
<evidence type="ECO:0000256" key="5">
    <source>
        <dbReference type="ARBA" id="ARBA00022679"/>
    </source>
</evidence>
<name>A0A5B9DPE1_9HYPH</name>
<dbReference type="GO" id="GO:0008408">
    <property type="term" value="F:3'-5' exonuclease activity"/>
    <property type="evidence" value="ECO:0007669"/>
    <property type="project" value="InterPro"/>
</dbReference>
<dbReference type="InterPro" id="IPR022634">
    <property type="entry name" value="DNA_polIII_beta_N"/>
</dbReference>
<sequence>MNVAFATNDVARSELREAAKPFVTVEGRALAKALQVVNYVIERRNTYPILACARLELRGSTLRATGTDLDIEVTVEVDVNDATGAFVTCLDGRALAGIARVAGTALLRIEPISKDLVGIVVGDREAAYEVIAQHPDSFPLTSSKRGRLIERFPDGALAAGLARVSHYISTEETRYYLNGVAWQLGTTGARFVATDGHRLASYHYSGPALGGNVKCRIIPRKTVVLLERFGIGQDASMHVVEGAEDEALEIVQPGLVVRTKLIVGTYPDTDRVTPKPERPKHAISLRRAEAVAAIKRAAVMSQSNPNSVYRAAIRFFDLDGKVAIGAKHPDHGEAIAPMSCPWPVGASEFGMNSAYLLSILDQCQGDVTLEVSGSRDPLMILDEDRSMTRVLMPMRV</sequence>
<dbReference type="InterPro" id="IPR022637">
    <property type="entry name" value="DNA_polIII_beta_cen"/>
</dbReference>
<comment type="similarity">
    <text evidence="2">Belongs to the beta sliding clamp family.</text>
</comment>
<organism evidence="12 13">
    <name type="scientific">Paradevosia tibetensis</name>
    <dbReference type="NCBI Taxonomy" id="1447062"/>
    <lineage>
        <taxon>Bacteria</taxon>
        <taxon>Pseudomonadati</taxon>
        <taxon>Pseudomonadota</taxon>
        <taxon>Alphaproteobacteria</taxon>
        <taxon>Hyphomicrobiales</taxon>
        <taxon>Devosiaceae</taxon>
        <taxon>Paradevosia</taxon>
    </lineage>
</organism>
<keyword evidence="9" id="KW-0238">DNA-binding</keyword>
<keyword evidence="7" id="KW-0235">DNA replication</keyword>
<dbReference type="GO" id="GO:0006271">
    <property type="term" value="P:DNA strand elongation involved in DNA replication"/>
    <property type="evidence" value="ECO:0007669"/>
    <property type="project" value="TreeGrafter"/>
</dbReference>
<dbReference type="KEGG" id="yti:FNA67_09515"/>
<keyword evidence="8" id="KW-0239">DNA-directed DNA polymerase</keyword>
<dbReference type="GO" id="GO:0003677">
    <property type="term" value="F:DNA binding"/>
    <property type="evidence" value="ECO:0007669"/>
    <property type="project" value="UniProtKB-KW"/>
</dbReference>
<evidence type="ECO:0000256" key="1">
    <source>
        <dbReference type="ARBA" id="ARBA00004496"/>
    </source>
</evidence>
<keyword evidence="13" id="KW-1185">Reference proteome</keyword>
<evidence type="ECO:0000256" key="7">
    <source>
        <dbReference type="ARBA" id="ARBA00022705"/>
    </source>
</evidence>
<evidence type="ECO:0000256" key="10">
    <source>
        <dbReference type="ARBA" id="ARBA00030988"/>
    </source>
</evidence>
<evidence type="ECO:0000256" key="4">
    <source>
        <dbReference type="ARBA" id="ARBA00022490"/>
    </source>
</evidence>
<evidence type="ECO:0000256" key="3">
    <source>
        <dbReference type="ARBA" id="ARBA00021035"/>
    </source>
</evidence>
<dbReference type="InterPro" id="IPR001001">
    <property type="entry name" value="DNA_polIII_beta"/>
</dbReference>
<dbReference type="PANTHER" id="PTHR30478">
    <property type="entry name" value="DNA POLYMERASE III SUBUNIT BETA"/>
    <property type="match status" value="1"/>
</dbReference>
<dbReference type="EMBL" id="CP041690">
    <property type="protein sequence ID" value="QEE20398.1"/>
    <property type="molecule type" value="Genomic_DNA"/>
</dbReference>
<evidence type="ECO:0000256" key="9">
    <source>
        <dbReference type="ARBA" id="ARBA00023125"/>
    </source>
</evidence>
<dbReference type="SMART" id="SM00480">
    <property type="entry name" value="POL3Bc"/>
    <property type="match status" value="1"/>
</dbReference>
<evidence type="ECO:0000256" key="11">
    <source>
        <dbReference type="ARBA" id="ARBA00033276"/>
    </source>
</evidence>
<dbReference type="Pfam" id="PF00712">
    <property type="entry name" value="DNA_pol3_beta"/>
    <property type="match status" value="1"/>
</dbReference>
<dbReference type="InterPro" id="IPR046938">
    <property type="entry name" value="DNA_clamp_sf"/>
</dbReference>
<dbReference type="AlphaFoldDB" id="A0A5B9DPE1"/>
<dbReference type="RefSeq" id="WP_147655871.1">
    <property type="nucleotide sequence ID" value="NZ_BMFM01000001.1"/>
</dbReference>
<evidence type="ECO:0000256" key="6">
    <source>
        <dbReference type="ARBA" id="ARBA00022695"/>
    </source>
</evidence>